<accession>Q8TJ29</accession>
<feature type="transmembrane region" description="Helical" evidence="7">
    <location>
        <begin position="29"/>
        <end position="51"/>
    </location>
</feature>
<keyword evidence="5 7" id="KW-0472">Membrane</keyword>
<dbReference type="STRING" id="188937.MA_3959"/>
<evidence type="ECO:0000256" key="1">
    <source>
        <dbReference type="ARBA" id="ARBA00004651"/>
    </source>
</evidence>
<keyword evidence="4 7" id="KW-1133">Transmembrane helix</keyword>
<dbReference type="PANTHER" id="PTHR30572">
    <property type="entry name" value="MEMBRANE COMPONENT OF TRANSPORTER-RELATED"/>
    <property type="match status" value="1"/>
</dbReference>
<evidence type="ECO:0000259" key="8">
    <source>
        <dbReference type="Pfam" id="PF02687"/>
    </source>
</evidence>
<dbReference type="Proteomes" id="UP000002487">
    <property type="component" value="Chromosome"/>
</dbReference>
<dbReference type="GO" id="GO:0022857">
    <property type="term" value="F:transmembrane transporter activity"/>
    <property type="evidence" value="ECO:0000318"/>
    <property type="project" value="GO_Central"/>
</dbReference>
<dbReference type="KEGG" id="mac:MA_3959"/>
<feature type="transmembrane region" description="Helical" evidence="7">
    <location>
        <begin position="332"/>
        <end position="360"/>
    </location>
</feature>
<feature type="domain" description="MacB-like periplasmic core" evidence="9">
    <location>
        <begin position="27"/>
        <end position="243"/>
    </location>
</feature>
<dbReference type="Pfam" id="PF12704">
    <property type="entry name" value="MacB_PCD"/>
    <property type="match status" value="1"/>
</dbReference>
<evidence type="ECO:0000256" key="5">
    <source>
        <dbReference type="ARBA" id="ARBA00023136"/>
    </source>
</evidence>
<dbReference type="InParanoid" id="Q8TJ29"/>
<evidence type="ECO:0000256" key="3">
    <source>
        <dbReference type="ARBA" id="ARBA00022692"/>
    </source>
</evidence>
<evidence type="ECO:0000256" key="4">
    <source>
        <dbReference type="ARBA" id="ARBA00022989"/>
    </source>
</evidence>
<keyword evidence="3 7" id="KW-0812">Transmembrane</keyword>
<feature type="domain" description="ABC3 transporter permease C-terminal" evidence="8">
    <location>
        <begin position="289"/>
        <end position="402"/>
    </location>
</feature>
<keyword evidence="11" id="KW-1185">Reference proteome</keyword>
<dbReference type="Pfam" id="PF02687">
    <property type="entry name" value="FtsX"/>
    <property type="match status" value="1"/>
</dbReference>
<dbReference type="InterPro" id="IPR025857">
    <property type="entry name" value="MacB_PCD"/>
</dbReference>
<comment type="similarity">
    <text evidence="6">Belongs to the ABC-4 integral membrane protein family.</text>
</comment>
<keyword evidence="2" id="KW-1003">Cell membrane</keyword>
<dbReference type="AlphaFoldDB" id="Q8TJ29"/>
<dbReference type="GO" id="GO:0005886">
    <property type="term" value="C:plasma membrane"/>
    <property type="evidence" value="ECO:0000318"/>
    <property type="project" value="GO_Central"/>
</dbReference>
<evidence type="ECO:0000256" key="6">
    <source>
        <dbReference type="ARBA" id="ARBA00038076"/>
    </source>
</evidence>
<evidence type="ECO:0000313" key="10">
    <source>
        <dbReference type="EMBL" id="AAM07310.1"/>
    </source>
</evidence>
<protein>
    <submittedName>
        <fullName evidence="10">ABC transporter, permease protein</fullName>
    </submittedName>
</protein>
<dbReference type="PhylomeDB" id="Q8TJ29"/>
<dbReference type="EMBL" id="AE010299">
    <property type="protein sequence ID" value="AAM07310.1"/>
    <property type="molecule type" value="Genomic_DNA"/>
</dbReference>
<dbReference type="EnsemblBacteria" id="AAM07310">
    <property type="protein sequence ID" value="AAM07310"/>
    <property type="gene ID" value="MA_3959"/>
</dbReference>
<organism evidence="10 11">
    <name type="scientific">Methanosarcina acetivorans (strain ATCC 35395 / DSM 2834 / JCM 12185 / C2A)</name>
    <dbReference type="NCBI Taxonomy" id="188937"/>
    <lineage>
        <taxon>Archaea</taxon>
        <taxon>Methanobacteriati</taxon>
        <taxon>Methanobacteriota</taxon>
        <taxon>Stenosarchaea group</taxon>
        <taxon>Methanomicrobia</taxon>
        <taxon>Methanosarcinales</taxon>
        <taxon>Methanosarcinaceae</taxon>
        <taxon>Methanosarcina</taxon>
    </lineage>
</organism>
<feature type="transmembrane region" description="Helical" evidence="7">
    <location>
        <begin position="286"/>
        <end position="311"/>
    </location>
</feature>
<reference evidence="10 11" key="1">
    <citation type="journal article" date="2002" name="Genome Res.">
        <title>The genome of Methanosarcina acetivorans reveals extensive metabolic and physiological diversity.</title>
        <authorList>
            <person name="Galagan J.E."/>
            <person name="Nusbaum C."/>
            <person name="Roy A."/>
            <person name="Endrizzi M.G."/>
            <person name="Macdonald P."/>
            <person name="FitzHugh W."/>
            <person name="Calvo S."/>
            <person name="Engels R."/>
            <person name="Smirnov S."/>
            <person name="Atnoor D."/>
            <person name="Brown A."/>
            <person name="Allen N."/>
            <person name="Naylor J."/>
            <person name="Stange-Thomann N."/>
            <person name="DeArellano K."/>
            <person name="Johnson R."/>
            <person name="Linton L."/>
            <person name="McEwan P."/>
            <person name="McKernan K."/>
            <person name="Talamas J."/>
            <person name="Tirrell A."/>
            <person name="Ye W."/>
            <person name="Zimmer A."/>
            <person name="Barber R.D."/>
            <person name="Cann I."/>
            <person name="Graham D.E."/>
            <person name="Grahame D.A."/>
            <person name="Guss A."/>
            <person name="Hedderich R."/>
            <person name="Ingram-Smith C."/>
            <person name="Kuettner C.H."/>
            <person name="Krzycki J.A."/>
            <person name="Leigh J.A."/>
            <person name="Li W."/>
            <person name="Liu J."/>
            <person name="Mukhopadhyay B."/>
            <person name="Reeve J.N."/>
            <person name="Smith K."/>
            <person name="Springer T.A."/>
            <person name="Umayam L.A."/>
            <person name="White O."/>
            <person name="White R.H."/>
            <person name="de Macario E.C."/>
            <person name="Ferry J.G."/>
            <person name="Jarrell K.F."/>
            <person name="Jing H."/>
            <person name="Macario A.J.L."/>
            <person name="Paulsen I."/>
            <person name="Pritchett M."/>
            <person name="Sowers K.R."/>
            <person name="Swanson R.V."/>
            <person name="Zinder S.H."/>
            <person name="Lander E."/>
            <person name="Metcalf W.W."/>
            <person name="Birren B."/>
        </authorList>
    </citation>
    <scope>NUCLEOTIDE SEQUENCE [LARGE SCALE GENOMIC DNA]</scope>
    <source>
        <strain evidence="11">ATCC 35395 / DSM 2834 / JCM 12185 / C2A</strain>
    </source>
</reference>
<evidence type="ECO:0000259" key="9">
    <source>
        <dbReference type="Pfam" id="PF12704"/>
    </source>
</evidence>
<dbReference type="InterPro" id="IPR050250">
    <property type="entry name" value="Macrolide_Exporter_MacB"/>
</dbReference>
<gene>
    <name evidence="10" type="ordered locus">MA_3959</name>
</gene>
<name>Q8TJ29_METAC</name>
<dbReference type="InterPro" id="IPR003838">
    <property type="entry name" value="ABC3_permease_C"/>
</dbReference>
<proteinExistence type="inferred from homology"/>
<comment type="subcellular location">
    <subcellularLocation>
        <location evidence="1">Cell membrane</location>
        <topology evidence="1">Multi-pass membrane protein</topology>
    </subcellularLocation>
</comment>
<dbReference type="HOGENOM" id="CLU_000604_8_0_2"/>
<sequence length="409" mass="43938">MRGKNMIQFVQATRIASGSISSSKLRSALTTLGIVIGVAAVIINASLGASFNQFFTDEVTSVGSNFIIAYSDQPNIFYDSELEMIENTPGISGVSPRKTVSGEISYLSDTKSVSIVGVNGDFQEIQGIEMEEGSFLTDKDIYSTVLGYDLAKEEFGRSISHRSTVDIAFRQEDGTLIEKSFKVKGVLEDSKETILGGDGSTDMIVYIPISVMNEMTGEEDYGALFAMAESSENIGTVSDEVDKRLARNFGIPQRDIGNDDSKPYVIIDQVDVLEETGALGDALSSFLLVLALVSLFVGSIGIMNIMLVTVTERTREIGIMKSVGYSSSNIQSLFLLESVMVSVFGGLMGTAIGGFGAYIIEEALKLPPVFPFKLIEIGILVSVLVGVGAGLYPARKAANMNPVDALRYE</sequence>
<evidence type="ECO:0000256" key="2">
    <source>
        <dbReference type="ARBA" id="ARBA00022475"/>
    </source>
</evidence>
<dbReference type="PANTHER" id="PTHR30572:SF4">
    <property type="entry name" value="ABC TRANSPORTER PERMEASE YTRF"/>
    <property type="match status" value="1"/>
</dbReference>
<evidence type="ECO:0000313" key="11">
    <source>
        <dbReference type="Proteomes" id="UP000002487"/>
    </source>
</evidence>
<evidence type="ECO:0000256" key="7">
    <source>
        <dbReference type="SAM" id="Phobius"/>
    </source>
</evidence>
<feature type="transmembrane region" description="Helical" evidence="7">
    <location>
        <begin position="372"/>
        <end position="392"/>
    </location>
</feature>